<keyword evidence="3" id="KW-1185">Reference proteome</keyword>
<feature type="region of interest" description="Disordered" evidence="1">
    <location>
        <begin position="17"/>
        <end position="49"/>
    </location>
</feature>
<gene>
    <name evidence="2" type="ORF">LMG31841_00900</name>
</gene>
<dbReference type="RefSeq" id="WP_228874951.1">
    <property type="nucleotide sequence ID" value="NZ_CAJQZC010000002.1"/>
</dbReference>
<evidence type="ECO:0000256" key="1">
    <source>
        <dbReference type="SAM" id="MobiDB-lite"/>
    </source>
</evidence>
<protein>
    <submittedName>
        <fullName evidence="2">Uncharacterized protein</fullName>
    </submittedName>
</protein>
<reference evidence="2" key="1">
    <citation type="submission" date="2021-04" db="EMBL/GenBank/DDBJ databases">
        <authorList>
            <person name="Vanwijnsberghe S."/>
        </authorList>
    </citation>
    <scope>NUCLEOTIDE SEQUENCE</scope>
    <source>
        <strain evidence="2">LMG 31841</strain>
    </source>
</reference>
<evidence type="ECO:0000313" key="2">
    <source>
        <dbReference type="EMBL" id="CAG4889808.1"/>
    </source>
</evidence>
<evidence type="ECO:0000313" key="3">
    <source>
        <dbReference type="Proteomes" id="UP000789704"/>
    </source>
</evidence>
<comment type="caution">
    <text evidence="2">The sequence shown here is derived from an EMBL/GenBank/DDBJ whole genome shotgun (WGS) entry which is preliminary data.</text>
</comment>
<feature type="compositionally biased region" description="Low complexity" evidence="1">
    <location>
        <begin position="17"/>
        <end position="28"/>
    </location>
</feature>
<sequence length="198" mass="21016">MKLIELIYRNRPVAFTNANSANSANPAPESFPGKAPAPSAPPLTAANAANSGSDHAAALARISNASQITPDGEIPASIAFAGAISKISRISTSKSQMAEIGKTLEHPVGPFWPWAPHLSAADIARLRSELAAMIAGLADLEHWPDDLRAGILDRAARDPLSALLSNVAHFSNRLAEAQADVLAREESARRAWRFDGRR</sequence>
<proteinExistence type="predicted"/>
<name>A0A9N8WZN6_9BURK</name>
<dbReference type="Proteomes" id="UP000789704">
    <property type="component" value="Unassembled WGS sequence"/>
</dbReference>
<dbReference type="EMBL" id="CAJQZC010000002">
    <property type="protein sequence ID" value="CAG4889808.1"/>
    <property type="molecule type" value="Genomic_DNA"/>
</dbReference>
<organism evidence="2 3">
    <name type="scientific">Paraburkholderia saeva</name>
    <dbReference type="NCBI Taxonomy" id="2777537"/>
    <lineage>
        <taxon>Bacteria</taxon>
        <taxon>Pseudomonadati</taxon>
        <taxon>Pseudomonadota</taxon>
        <taxon>Betaproteobacteria</taxon>
        <taxon>Burkholderiales</taxon>
        <taxon>Burkholderiaceae</taxon>
        <taxon>Paraburkholderia</taxon>
    </lineage>
</organism>
<dbReference type="AlphaFoldDB" id="A0A9N8WZN6"/>
<accession>A0A9N8WZN6</accession>